<sequence length="132" mass="15681">MEGWLGSRWLRCTRTWSSHGCDLLCRGFDAVHQWFGTRENRVEFLARVFLPDSIKGIKVFFEIATYKLPWIPNFIYKDYLEAMFEYRRERAELLKALVIDDKNFNPAHYPQHSEILVPPSSYSRCIWASTID</sequence>
<accession>A0A6A1V3T4</accession>
<comment type="caution">
    <text evidence="1">The sequence shown here is derived from an EMBL/GenBank/DDBJ whole genome shotgun (WGS) entry which is preliminary data.</text>
</comment>
<organism evidence="1 2">
    <name type="scientific">Morella rubra</name>
    <name type="common">Chinese bayberry</name>
    <dbReference type="NCBI Taxonomy" id="262757"/>
    <lineage>
        <taxon>Eukaryota</taxon>
        <taxon>Viridiplantae</taxon>
        <taxon>Streptophyta</taxon>
        <taxon>Embryophyta</taxon>
        <taxon>Tracheophyta</taxon>
        <taxon>Spermatophyta</taxon>
        <taxon>Magnoliopsida</taxon>
        <taxon>eudicotyledons</taxon>
        <taxon>Gunneridae</taxon>
        <taxon>Pentapetalae</taxon>
        <taxon>rosids</taxon>
        <taxon>fabids</taxon>
        <taxon>Fagales</taxon>
        <taxon>Myricaceae</taxon>
        <taxon>Morella</taxon>
    </lineage>
</organism>
<evidence type="ECO:0000313" key="1">
    <source>
        <dbReference type="EMBL" id="KAB1207291.1"/>
    </source>
</evidence>
<keyword evidence="2" id="KW-1185">Reference proteome</keyword>
<gene>
    <name evidence="1" type="ORF">CJ030_MR7G011612</name>
</gene>
<reference evidence="1 2" key="1">
    <citation type="journal article" date="2019" name="Plant Biotechnol. J.">
        <title>The red bayberry genome and genetic basis of sex determination.</title>
        <authorList>
            <person name="Jia H.M."/>
            <person name="Jia H.J."/>
            <person name="Cai Q.L."/>
            <person name="Wang Y."/>
            <person name="Zhao H.B."/>
            <person name="Yang W.F."/>
            <person name="Wang G.Y."/>
            <person name="Li Y.H."/>
            <person name="Zhan D.L."/>
            <person name="Shen Y.T."/>
            <person name="Niu Q.F."/>
            <person name="Chang L."/>
            <person name="Qiu J."/>
            <person name="Zhao L."/>
            <person name="Xie H.B."/>
            <person name="Fu W.Y."/>
            <person name="Jin J."/>
            <person name="Li X.W."/>
            <person name="Jiao Y."/>
            <person name="Zhou C.C."/>
            <person name="Tu T."/>
            <person name="Chai C.Y."/>
            <person name="Gao J.L."/>
            <person name="Fan L.J."/>
            <person name="van de Weg E."/>
            <person name="Wang J.Y."/>
            <person name="Gao Z.S."/>
        </authorList>
    </citation>
    <scope>NUCLEOTIDE SEQUENCE [LARGE SCALE GENOMIC DNA]</scope>
    <source>
        <tissue evidence="1">Leaves</tissue>
    </source>
</reference>
<dbReference type="EMBL" id="RXIC02000025">
    <property type="protein sequence ID" value="KAB1207291.1"/>
    <property type="molecule type" value="Genomic_DNA"/>
</dbReference>
<protein>
    <submittedName>
        <fullName evidence="1">Uncharacterized protein</fullName>
    </submittedName>
</protein>
<dbReference type="Proteomes" id="UP000516437">
    <property type="component" value="Chromosome 7"/>
</dbReference>
<name>A0A6A1V3T4_9ROSI</name>
<dbReference type="AlphaFoldDB" id="A0A6A1V3T4"/>
<evidence type="ECO:0000313" key="2">
    <source>
        <dbReference type="Proteomes" id="UP000516437"/>
    </source>
</evidence>
<dbReference type="OrthoDB" id="6431331at2759"/>
<proteinExistence type="predicted"/>